<reference evidence="1 2" key="1">
    <citation type="submission" date="2024-04" db="EMBL/GenBank/DDBJ databases">
        <authorList>
            <person name="Rising A."/>
            <person name="Reimegard J."/>
            <person name="Sonavane S."/>
            <person name="Akerstrom W."/>
            <person name="Nylinder S."/>
            <person name="Hedman E."/>
            <person name="Kallberg Y."/>
        </authorList>
    </citation>
    <scope>NUCLEOTIDE SEQUENCE [LARGE SCALE GENOMIC DNA]</scope>
</reference>
<dbReference type="Proteomes" id="UP001497382">
    <property type="component" value="Unassembled WGS sequence"/>
</dbReference>
<evidence type="ECO:0000313" key="1">
    <source>
        <dbReference type="EMBL" id="CAL1274387.1"/>
    </source>
</evidence>
<name>A0AAV1ZV34_9ARAC</name>
<dbReference type="PANTHER" id="PTHR19378:SF0">
    <property type="entry name" value="HAUS AUGMIN-LIKE COMPLEX SUBUNIT 3"/>
    <property type="match status" value="1"/>
</dbReference>
<dbReference type="GO" id="GO:0031023">
    <property type="term" value="P:microtubule organizing center organization"/>
    <property type="evidence" value="ECO:0007669"/>
    <property type="project" value="TreeGrafter"/>
</dbReference>
<accession>A0AAV1ZV34</accession>
<keyword evidence="2" id="KW-1185">Reference proteome</keyword>
<dbReference type="PANTHER" id="PTHR19378">
    <property type="entry name" value="GOLGIN- RELATED"/>
    <property type="match status" value="1"/>
</dbReference>
<sequence>MSDSELFLDTLNRLHFPLAHKYSCSDFDSIVSDPELKSFIQSLSSLNEENVLSTEDVEEYAAIPVDELEYLENLAHSEDSFLEEPNEEEERDELVFLQKHLSLIELCNGNLQRQKEKFKFHHNRLLAEKDQYKKALLEARKMHDEYNVQTVSQAETEFVSAVFSTSNLITELQSLISESDCSTYLIPSSSFKGIENYFEEERQLLKCVEDFLLRDLELTEDPSQFAVKLPGLSQGDMQKEVCFLRKGLKSARTDEIEALSTRKKLSKVVQFYINFEEKHYPHVFEISSVQLWNKLEEENCKYLQLIEKENMLKLCLSNTINDHVDAQCYKVGTACSNEVLQAYSNYLEKIQVPLEQLIGQRSRLELVLFYLDSYRRKLGDIKNLVENTSTFIEKEKSDCCRRKCQYERQLEKQIPKKSKYLGDNSIFLHAYEILCDTDQLGLTFVTMNDLMQKAEILFEEKEHVEKVQNKKINILKLLEDDEIVMEKLIFKGKNFFDLLEKDSSFSRHLNKLHLKDSTFINSITEFNSYRNKKKEVLGKSLNQRLARKLFIFALTNKETFVNWIENIKDSCKFLAE</sequence>
<dbReference type="AlphaFoldDB" id="A0AAV1ZV34"/>
<dbReference type="InterPro" id="IPR026206">
    <property type="entry name" value="HAUS3"/>
</dbReference>
<comment type="caution">
    <text evidence="1">The sequence shown here is derived from an EMBL/GenBank/DDBJ whole genome shotgun (WGS) entry which is preliminary data.</text>
</comment>
<organism evidence="1 2">
    <name type="scientific">Larinioides sclopetarius</name>
    <dbReference type="NCBI Taxonomy" id="280406"/>
    <lineage>
        <taxon>Eukaryota</taxon>
        <taxon>Metazoa</taxon>
        <taxon>Ecdysozoa</taxon>
        <taxon>Arthropoda</taxon>
        <taxon>Chelicerata</taxon>
        <taxon>Arachnida</taxon>
        <taxon>Araneae</taxon>
        <taxon>Araneomorphae</taxon>
        <taxon>Entelegynae</taxon>
        <taxon>Araneoidea</taxon>
        <taxon>Araneidae</taxon>
        <taxon>Larinioides</taxon>
    </lineage>
</organism>
<dbReference type="GO" id="GO:0072686">
    <property type="term" value="C:mitotic spindle"/>
    <property type="evidence" value="ECO:0007669"/>
    <property type="project" value="TreeGrafter"/>
</dbReference>
<dbReference type="GO" id="GO:0070652">
    <property type="term" value="C:HAUS complex"/>
    <property type="evidence" value="ECO:0007669"/>
    <property type="project" value="InterPro"/>
</dbReference>
<evidence type="ECO:0000313" key="2">
    <source>
        <dbReference type="Proteomes" id="UP001497382"/>
    </source>
</evidence>
<protein>
    <submittedName>
        <fullName evidence="1">Uncharacterized protein</fullName>
    </submittedName>
</protein>
<proteinExistence type="predicted"/>
<dbReference type="EMBL" id="CAXIEN010000076">
    <property type="protein sequence ID" value="CAL1274387.1"/>
    <property type="molecule type" value="Genomic_DNA"/>
</dbReference>
<dbReference type="GO" id="GO:0005815">
    <property type="term" value="C:microtubule organizing center"/>
    <property type="evidence" value="ECO:0007669"/>
    <property type="project" value="TreeGrafter"/>
</dbReference>
<gene>
    <name evidence="1" type="ORF">LARSCL_LOCUS7436</name>
</gene>
<dbReference type="GO" id="GO:0051225">
    <property type="term" value="P:spindle assembly"/>
    <property type="evidence" value="ECO:0007669"/>
    <property type="project" value="InterPro"/>
</dbReference>